<protein>
    <submittedName>
        <fullName evidence="1">Uncharacterized protein</fullName>
    </submittedName>
</protein>
<proteinExistence type="predicted"/>
<comment type="caution">
    <text evidence="1">The sequence shown here is derived from an EMBL/GenBank/DDBJ whole genome shotgun (WGS) entry which is preliminary data.</text>
</comment>
<sequence length="187" mass="22648">MNKKSLENKISDSTSKLIDMATDICWNEISRDCLYIMSEIDETIGENYFERNKIRKKVNQSLIPKSLQEITQDLILLYKNLYDINLYIYKASKNRTIIEIKYFLKTSHTKDFYELIKDNEPMLHCKVSLPNYSRETGKVTEKRKKFDVNWQLGGIRFKWNTFLYTIKSYLWKVLYNYKKKRHEKRLK</sequence>
<organism evidence="1 2">
    <name type="scientific">Flavobacterium jumunjinense</name>
    <dbReference type="NCBI Taxonomy" id="998845"/>
    <lineage>
        <taxon>Bacteria</taxon>
        <taxon>Pseudomonadati</taxon>
        <taxon>Bacteroidota</taxon>
        <taxon>Flavobacteriia</taxon>
        <taxon>Flavobacteriales</taxon>
        <taxon>Flavobacteriaceae</taxon>
        <taxon>Flavobacterium</taxon>
    </lineage>
</organism>
<evidence type="ECO:0000313" key="1">
    <source>
        <dbReference type="EMBL" id="MFB9096474.1"/>
    </source>
</evidence>
<dbReference type="RefSeq" id="WP_236455612.1">
    <property type="nucleotide sequence ID" value="NZ_CBCSGE010000002.1"/>
</dbReference>
<dbReference type="Proteomes" id="UP001589607">
    <property type="component" value="Unassembled WGS sequence"/>
</dbReference>
<name>A0ABV5GM75_9FLAO</name>
<reference evidence="1 2" key="1">
    <citation type="submission" date="2024-09" db="EMBL/GenBank/DDBJ databases">
        <authorList>
            <person name="Sun Q."/>
            <person name="Mori K."/>
        </authorList>
    </citation>
    <scope>NUCLEOTIDE SEQUENCE [LARGE SCALE GENOMIC DNA]</scope>
    <source>
        <strain evidence="1 2">CECT 7955</strain>
    </source>
</reference>
<accession>A0ABV5GM75</accession>
<evidence type="ECO:0000313" key="2">
    <source>
        <dbReference type="Proteomes" id="UP001589607"/>
    </source>
</evidence>
<keyword evidence="2" id="KW-1185">Reference proteome</keyword>
<gene>
    <name evidence="1" type="ORF">ACFFVF_08115</name>
</gene>
<dbReference type="EMBL" id="JBHMEY010000018">
    <property type="protein sequence ID" value="MFB9096474.1"/>
    <property type="molecule type" value="Genomic_DNA"/>
</dbReference>